<keyword evidence="1" id="KW-0732">Signal</keyword>
<sequence length="140" mass="14069">MRTKNWAALGAAALLALTLAGCGGSAETADDSGGGTASEPIGKDTIAPVTMSANDLQGARVELVVGQVLNINTDSLAVDSYAGEVADPGIAEFTPGRVGDSAEFNPGVTALSPGSTEVTMTNEQGGIQPLTFTVEVTERD</sequence>
<evidence type="ECO:0000313" key="2">
    <source>
        <dbReference type="EMBL" id="QAB18583.1"/>
    </source>
</evidence>
<name>A0ABX5QHY9_9MICO</name>
<dbReference type="EMBL" id="CP035037">
    <property type="protein sequence ID" value="QAB18583.1"/>
    <property type="molecule type" value="Genomic_DNA"/>
</dbReference>
<evidence type="ECO:0000313" key="3">
    <source>
        <dbReference type="Proteomes" id="UP000285768"/>
    </source>
</evidence>
<gene>
    <name evidence="2" type="ORF">Leucomu_12290</name>
</gene>
<reference evidence="2 3" key="1">
    <citation type="submission" date="2019-01" db="EMBL/GenBank/DDBJ databases">
        <title>Leucobacter muris sp. nov. isolated from the nose of a laboratory mouse.</title>
        <authorList>
            <person name="Benga L."/>
            <person name="Sproeer C."/>
            <person name="Schumann P."/>
            <person name="Verbarg S."/>
            <person name="Bunk B."/>
            <person name="Engelhardt E."/>
            <person name="Benten P.M."/>
            <person name="Sager M."/>
        </authorList>
    </citation>
    <scope>NUCLEOTIDE SEQUENCE [LARGE SCALE GENOMIC DNA]</scope>
    <source>
        <strain evidence="2 3">DSM 101948</strain>
    </source>
</reference>
<proteinExistence type="predicted"/>
<feature type="chain" id="PRO_5046797742" evidence="1">
    <location>
        <begin position="29"/>
        <end position="140"/>
    </location>
</feature>
<protein>
    <submittedName>
        <fullName evidence="2">Uncharacterized protein</fullName>
    </submittedName>
</protein>
<evidence type="ECO:0000256" key="1">
    <source>
        <dbReference type="SAM" id="SignalP"/>
    </source>
</evidence>
<organism evidence="2 3">
    <name type="scientific">Leucobacter muris</name>
    <dbReference type="NCBI Taxonomy" id="1935379"/>
    <lineage>
        <taxon>Bacteria</taxon>
        <taxon>Bacillati</taxon>
        <taxon>Actinomycetota</taxon>
        <taxon>Actinomycetes</taxon>
        <taxon>Micrococcales</taxon>
        <taxon>Microbacteriaceae</taxon>
        <taxon>Leucobacter</taxon>
    </lineage>
</organism>
<keyword evidence="3" id="KW-1185">Reference proteome</keyword>
<dbReference type="RefSeq" id="WP_128387392.1">
    <property type="nucleotide sequence ID" value="NZ_CP035037.1"/>
</dbReference>
<dbReference type="PROSITE" id="PS51257">
    <property type="entry name" value="PROKAR_LIPOPROTEIN"/>
    <property type="match status" value="1"/>
</dbReference>
<dbReference type="Proteomes" id="UP000285768">
    <property type="component" value="Chromosome"/>
</dbReference>
<accession>A0ABX5QHY9</accession>
<feature type="signal peptide" evidence="1">
    <location>
        <begin position="1"/>
        <end position="28"/>
    </location>
</feature>